<organism evidence="1">
    <name type="scientific">Glycine soja</name>
    <name type="common">Wild soybean</name>
    <dbReference type="NCBI Taxonomy" id="3848"/>
    <lineage>
        <taxon>Eukaryota</taxon>
        <taxon>Viridiplantae</taxon>
        <taxon>Streptophyta</taxon>
        <taxon>Embryophyta</taxon>
        <taxon>Tracheophyta</taxon>
        <taxon>Spermatophyta</taxon>
        <taxon>Magnoliopsida</taxon>
        <taxon>eudicotyledons</taxon>
        <taxon>Gunneridae</taxon>
        <taxon>Pentapetalae</taxon>
        <taxon>rosids</taxon>
        <taxon>fabids</taxon>
        <taxon>Fabales</taxon>
        <taxon>Fabaceae</taxon>
        <taxon>Papilionoideae</taxon>
        <taxon>50 kb inversion clade</taxon>
        <taxon>NPAAA clade</taxon>
        <taxon>indigoferoid/millettioid clade</taxon>
        <taxon>Phaseoleae</taxon>
        <taxon>Glycine</taxon>
        <taxon>Glycine subgen. Soja</taxon>
    </lineage>
</organism>
<proteinExistence type="predicted"/>
<gene>
    <name evidence="1" type="ORF">glysoja_045858</name>
</gene>
<dbReference type="Proteomes" id="UP000053555">
    <property type="component" value="Unassembled WGS sequence"/>
</dbReference>
<sequence>MMMQMLVLYPFFDFSHDCSLHGASFAFLGQELRKISKEAHVSIAALSAYLNELT</sequence>
<name>A0A0B2S6S9_GLYSO</name>
<reference evidence="1" key="1">
    <citation type="submission" date="2014-07" db="EMBL/GenBank/DDBJ databases">
        <title>Identification of a novel salt tolerance gene in wild soybean by whole-genome sequencing.</title>
        <authorList>
            <person name="Lam H.-M."/>
            <person name="Qi X."/>
            <person name="Li M.-W."/>
            <person name="Liu X."/>
            <person name="Xie M."/>
            <person name="Ni M."/>
            <person name="Xu X."/>
        </authorList>
    </citation>
    <scope>NUCLEOTIDE SEQUENCE [LARGE SCALE GENOMIC DNA]</scope>
    <source>
        <tissue evidence="1">Root</tissue>
    </source>
</reference>
<protein>
    <submittedName>
        <fullName evidence="1">Uncharacterized protein</fullName>
    </submittedName>
</protein>
<dbReference type="EMBL" id="KN645740">
    <property type="protein sequence ID" value="KHN40925.1"/>
    <property type="molecule type" value="Genomic_DNA"/>
</dbReference>
<evidence type="ECO:0000313" key="1">
    <source>
        <dbReference type="EMBL" id="KHN40925.1"/>
    </source>
</evidence>
<accession>A0A0B2S6S9</accession>
<dbReference type="AlphaFoldDB" id="A0A0B2S6S9"/>